<dbReference type="Pfam" id="PF23338">
    <property type="entry name" value="PTHB1_hp"/>
    <property type="match status" value="1"/>
</dbReference>
<dbReference type="PANTHER" id="PTHR20991:SF0">
    <property type="entry name" value="PROTEIN PTHB1"/>
    <property type="match status" value="1"/>
</dbReference>
<feature type="non-terminal residue" evidence="5">
    <location>
        <position position="412"/>
    </location>
</feature>
<sequence>MCGLKITIVPQASFQEVQVTILVQRPLKVVPSIHFFSHAFLDEAQDVPSLIVEVKVSVINTFGVPRALTRFTLLPSSLILEAAGAEKENKHKITLTTDQPPRALASLFEEYCDSQASPNAIGFKGASGNRATILVAKHSEKYRLQSDTVTMLPVLIELLLARLKKNCGPDCKVFFSSPLPASDIFNYANEHFIAKSRVKELQVSANTTNDWKSLNFAGFLQENLCQLTAQFRLIQKRLIAKYRAKNPISLKPLELLLGDTYTDISEITDKLECELENLAKAQSDLACALYLAKQLIDLLHVDKDLMSMISSLFCTNVKDLDIQAWEDVMDASFCYLLRTLLAKTEKDRLRAPHTSFDEVKDLAKFEKHLGQVLERLPKQHALKEDDDVFDKDESQKPDSDQSEEVKAGKPIG</sequence>
<proteinExistence type="predicted"/>
<evidence type="ECO:0000259" key="2">
    <source>
        <dbReference type="Pfam" id="PF23337"/>
    </source>
</evidence>
<accession>U4U1B9</accession>
<dbReference type="Pfam" id="PF23339">
    <property type="entry name" value="PTHB1_CtH"/>
    <property type="match status" value="1"/>
</dbReference>
<dbReference type="PANTHER" id="PTHR20991">
    <property type="entry name" value="PARATHYROID HORMONE-RESPONSIVE B1 GENE"/>
    <property type="match status" value="1"/>
</dbReference>
<dbReference type="OrthoDB" id="10262646at2759"/>
<evidence type="ECO:0000313" key="5">
    <source>
        <dbReference type="EMBL" id="ERL84381.1"/>
    </source>
</evidence>
<name>U4U1B9_DENPD</name>
<dbReference type="InterPro" id="IPR055363">
    <property type="entry name" value="PTHB1_hp_dom"/>
</dbReference>
<feature type="compositionally biased region" description="Basic and acidic residues" evidence="1">
    <location>
        <begin position="391"/>
        <end position="412"/>
    </location>
</feature>
<feature type="domain" description="PTHB1 platform" evidence="2">
    <location>
        <begin position="75"/>
        <end position="170"/>
    </location>
</feature>
<organism evidence="5 6">
    <name type="scientific">Dendroctonus ponderosae</name>
    <name type="common">Mountain pine beetle</name>
    <dbReference type="NCBI Taxonomy" id="77166"/>
    <lineage>
        <taxon>Eukaryota</taxon>
        <taxon>Metazoa</taxon>
        <taxon>Ecdysozoa</taxon>
        <taxon>Arthropoda</taxon>
        <taxon>Hexapoda</taxon>
        <taxon>Insecta</taxon>
        <taxon>Pterygota</taxon>
        <taxon>Neoptera</taxon>
        <taxon>Endopterygota</taxon>
        <taxon>Coleoptera</taxon>
        <taxon>Polyphaga</taxon>
        <taxon>Cucujiformia</taxon>
        <taxon>Curculionidae</taxon>
        <taxon>Scolytinae</taxon>
        <taxon>Dendroctonus</taxon>
    </lineage>
</organism>
<dbReference type="Pfam" id="PF23337">
    <property type="entry name" value="PTHB1_pf"/>
    <property type="match status" value="1"/>
</dbReference>
<evidence type="ECO:0000259" key="3">
    <source>
        <dbReference type="Pfam" id="PF23338"/>
    </source>
</evidence>
<evidence type="ECO:0000313" key="6">
    <source>
        <dbReference type="Proteomes" id="UP000030742"/>
    </source>
</evidence>
<dbReference type="InterPro" id="IPR055362">
    <property type="entry name" value="PTHB1_pf_dom"/>
</dbReference>
<dbReference type="GO" id="GO:0016020">
    <property type="term" value="C:membrane"/>
    <property type="evidence" value="ECO:0007669"/>
    <property type="project" value="TreeGrafter"/>
</dbReference>
<evidence type="ECO:0000256" key="1">
    <source>
        <dbReference type="SAM" id="MobiDB-lite"/>
    </source>
</evidence>
<dbReference type="EMBL" id="KB631557">
    <property type="protein sequence ID" value="ERL84381.1"/>
    <property type="molecule type" value="Genomic_DNA"/>
</dbReference>
<dbReference type="InterPro" id="IPR055364">
    <property type="entry name" value="PTHB1_CtH_dom"/>
</dbReference>
<feature type="domain" description="PTHB1 hairpin" evidence="3">
    <location>
        <begin position="220"/>
        <end position="298"/>
    </location>
</feature>
<dbReference type="GO" id="GO:0060271">
    <property type="term" value="P:cilium assembly"/>
    <property type="evidence" value="ECO:0007669"/>
    <property type="project" value="TreeGrafter"/>
</dbReference>
<dbReference type="STRING" id="77166.U4U1B9"/>
<reference evidence="5 6" key="1">
    <citation type="journal article" date="2013" name="Genome Biol.">
        <title>Draft genome of the mountain pine beetle, Dendroctonus ponderosae Hopkins, a major forest pest.</title>
        <authorList>
            <person name="Keeling C.I."/>
            <person name="Yuen M.M."/>
            <person name="Liao N.Y."/>
            <person name="Docking T.R."/>
            <person name="Chan S.K."/>
            <person name="Taylor G.A."/>
            <person name="Palmquist D.L."/>
            <person name="Jackman S.D."/>
            <person name="Nguyen A."/>
            <person name="Li M."/>
            <person name="Henderson H."/>
            <person name="Janes J.K."/>
            <person name="Zhao Y."/>
            <person name="Pandoh P."/>
            <person name="Moore R."/>
            <person name="Sperling F.A."/>
            <person name="Huber D.P."/>
            <person name="Birol I."/>
            <person name="Jones S.J."/>
            <person name="Bohlmann J."/>
        </authorList>
    </citation>
    <scope>NUCLEOTIDE SEQUENCE</scope>
</reference>
<feature type="domain" description="PTHB1 C-terminal helix bundle" evidence="4">
    <location>
        <begin position="302"/>
        <end position="376"/>
    </location>
</feature>
<protein>
    <submittedName>
        <fullName evidence="5">Uncharacterized protein</fullName>
    </submittedName>
</protein>
<dbReference type="AlphaFoldDB" id="U4U1B9"/>
<gene>
    <name evidence="5" type="ORF">D910_01811</name>
</gene>
<feature type="region of interest" description="Disordered" evidence="1">
    <location>
        <begin position="376"/>
        <end position="412"/>
    </location>
</feature>
<dbReference type="GO" id="GO:0034464">
    <property type="term" value="C:BBSome"/>
    <property type="evidence" value="ECO:0007669"/>
    <property type="project" value="InterPro"/>
</dbReference>
<dbReference type="InterPro" id="IPR026511">
    <property type="entry name" value="PTHB1"/>
</dbReference>
<evidence type="ECO:0000259" key="4">
    <source>
        <dbReference type="Pfam" id="PF23339"/>
    </source>
</evidence>
<dbReference type="Proteomes" id="UP000030742">
    <property type="component" value="Unassembled WGS sequence"/>
</dbReference>